<dbReference type="InterPro" id="IPR050143">
    <property type="entry name" value="TRIM/RBCC"/>
</dbReference>
<dbReference type="SMART" id="SM00449">
    <property type="entry name" value="SPRY"/>
    <property type="match status" value="1"/>
</dbReference>
<dbReference type="InterPro" id="IPR003877">
    <property type="entry name" value="SPRY_dom"/>
</dbReference>
<evidence type="ECO:0000313" key="3">
    <source>
        <dbReference type="Proteomes" id="UP000694413"/>
    </source>
</evidence>
<sequence>LYNEKKKDLEDCEHVHPRLIVSRHHNTVWVGARIQNLPDTPKRFMSSCSILGTQGFTSGRHYWEVEVEENGGWAVGVALESVPRKELLDLQRSETVWGLRMESNHRYRTVCMTPEVLALREKLQRIRVCLEYEMGRVTFYNTKDLTQILQLEATFTEKVFPYFLLYLEQTQIWVS</sequence>
<organism evidence="2 3">
    <name type="scientific">Zonotrichia albicollis</name>
    <name type="common">White-throated sparrow</name>
    <name type="synonym">Fringilla albicollis</name>
    <dbReference type="NCBI Taxonomy" id="44394"/>
    <lineage>
        <taxon>Eukaryota</taxon>
        <taxon>Metazoa</taxon>
        <taxon>Chordata</taxon>
        <taxon>Craniata</taxon>
        <taxon>Vertebrata</taxon>
        <taxon>Euteleostomi</taxon>
        <taxon>Archelosauria</taxon>
        <taxon>Archosauria</taxon>
        <taxon>Dinosauria</taxon>
        <taxon>Saurischia</taxon>
        <taxon>Theropoda</taxon>
        <taxon>Coelurosauria</taxon>
        <taxon>Aves</taxon>
        <taxon>Neognathae</taxon>
        <taxon>Neoaves</taxon>
        <taxon>Telluraves</taxon>
        <taxon>Australaves</taxon>
        <taxon>Passeriformes</taxon>
        <taxon>Passerellidae</taxon>
        <taxon>Zonotrichia</taxon>
    </lineage>
</organism>
<name>A0A8D2M4F1_ZONAL</name>
<accession>A0A8D2M4F1</accession>
<dbReference type="InterPro" id="IPR003879">
    <property type="entry name" value="Butyrophylin_SPRY"/>
</dbReference>
<dbReference type="AlphaFoldDB" id="A0A8D2M4F1"/>
<dbReference type="InterPro" id="IPR006574">
    <property type="entry name" value="PRY"/>
</dbReference>
<reference evidence="2" key="2">
    <citation type="submission" date="2025-09" db="UniProtKB">
        <authorList>
            <consortium name="Ensembl"/>
        </authorList>
    </citation>
    <scope>IDENTIFICATION</scope>
</reference>
<dbReference type="PROSITE" id="PS50188">
    <property type="entry name" value="B302_SPRY"/>
    <property type="match status" value="1"/>
</dbReference>
<dbReference type="PANTHER" id="PTHR24103">
    <property type="entry name" value="E3 UBIQUITIN-PROTEIN LIGASE TRIM"/>
    <property type="match status" value="1"/>
</dbReference>
<dbReference type="Gene3D" id="2.60.120.920">
    <property type="match status" value="1"/>
</dbReference>
<protein>
    <recommendedName>
        <fullName evidence="1">B30.2/SPRY domain-containing protein</fullName>
    </recommendedName>
</protein>
<dbReference type="Proteomes" id="UP000694413">
    <property type="component" value="Unassembled WGS sequence"/>
</dbReference>
<dbReference type="Ensembl" id="ENSZALT00000002768.1">
    <property type="protein sequence ID" value="ENSZALP00000001552.1"/>
    <property type="gene ID" value="ENSZALG00000001805.1"/>
</dbReference>
<evidence type="ECO:0000259" key="1">
    <source>
        <dbReference type="PROSITE" id="PS50188"/>
    </source>
</evidence>
<dbReference type="Pfam" id="PF00622">
    <property type="entry name" value="SPRY"/>
    <property type="match status" value="1"/>
</dbReference>
<reference evidence="2" key="1">
    <citation type="submission" date="2025-08" db="UniProtKB">
        <authorList>
            <consortium name="Ensembl"/>
        </authorList>
    </citation>
    <scope>IDENTIFICATION</scope>
</reference>
<dbReference type="SUPFAM" id="SSF49899">
    <property type="entry name" value="Concanavalin A-like lectins/glucanases"/>
    <property type="match status" value="1"/>
</dbReference>
<dbReference type="Pfam" id="PF13765">
    <property type="entry name" value="PRY"/>
    <property type="match status" value="1"/>
</dbReference>
<feature type="domain" description="B30.2/SPRY" evidence="1">
    <location>
        <begin position="1"/>
        <end position="175"/>
    </location>
</feature>
<dbReference type="InterPro" id="IPR013320">
    <property type="entry name" value="ConA-like_dom_sf"/>
</dbReference>
<evidence type="ECO:0000313" key="2">
    <source>
        <dbReference type="Ensembl" id="ENSZALP00000001552.1"/>
    </source>
</evidence>
<dbReference type="InterPro" id="IPR043136">
    <property type="entry name" value="B30.2/SPRY_sf"/>
</dbReference>
<dbReference type="PRINTS" id="PR01407">
    <property type="entry name" value="BUTYPHLNCDUF"/>
</dbReference>
<proteinExistence type="predicted"/>
<keyword evidence="3" id="KW-1185">Reference proteome</keyword>
<dbReference type="InterPro" id="IPR001870">
    <property type="entry name" value="B30.2/SPRY"/>
</dbReference>